<dbReference type="EMBL" id="CP134854">
    <property type="protein sequence ID" value="WNL30034.1"/>
    <property type="molecule type" value="Genomic_DNA"/>
</dbReference>
<protein>
    <submittedName>
        <fullName evidence="1">Uncharacterized protein</fullName>
    </submittedName>
</protein>
<name>A0AA96IGY0_9BACT</name>
<dbReference type="AlphaFoldDB" id="A0AA96IGY0"/>
<sequence>MKIEFSDKKPLYTPTHLEELSKEIKQKIVEKNLNIFQKIFKFLFGKKKS</sequence>
<organism evidence="1">
    <name type="scientific">Arcobacter sp. AZ-2023</name>
    <dbReference type="NCBI Taxonomy" id="3074453"/>
    <lineage>
        <taxon>Bacteria</taxon>
        <taxon>Pseudomonadati</taxon>
        <taxon>Campylobacterota</taxon>
        <taxon>Epsilonproteobacteria</taxon>
        <taxon>Campylobacterales</taxon>
        <taxon>Arcobacteraceae</taxon>
        <taxon>Arcobacter</taxon>
    </lineage>
</organism>
<gene>
    <name evidence="1" type="ORF">RMQ68_01200</name>
</gene>
<proteinExistence type="predicted"/>
<accession>A0AA96IGY0</accession>
<reference evidence="1" key="1">
    <citation type="submission" date="2023-09" db="EMBL/GenBank/DDBJ databases">
        <title>Arcobacter tbilisiensis sp. nov. isolated from chicken meat in Tbilisi, Georgia.</title>
        <authorList>
            <person name="Matthias R."/>
            <person name="Zautner A.E."/>
        </authorList>
    </citation>
    <scope>NUCLEOTIDE SEQUENCE</scope>
    <source>
        <strain evidence="1">LEO 52</strain>
    </source>
</reference>
<evidence type="ECO:0000313" key="1">
    <source>
        <dbReference type="EMBL" id="WNL30034.1"/>
    </source>
</evidence>